<proteinExistence type="inferred from homology"/>
<comment type="subcellular location">
    <subcellularLocation>
        <location evidence="2">Cytoplasm</location>
    </subcellularLocation>
</comment>
<comment type="caution">
    <text evidence="2">Once thought to be involved in copper homeostasis, experiments in E.coli have shown this is not the case.</text>
</comment>
<organism evidence="3 4">
    <name type="scientific">Zophobihabitans entericus</name>
    <dbReference type="NCBI Taxonomy" id="1635327"/>
    <lineage>
        <taxon>Bacteria</taxon>
        <taxon>Pseudomonadati</taxon>
        <taxon>Pseudomonadota</taxon>
        <taxon>Gammaproteobacteria</taxon>
        <taxon>Orbales</taxon>
        <taxon>Orbaceae</taxon>
        <taxon>Zophobihabitans</taxon>
    </lineage>
</organism>
<dbReference type="FunFam" id="3.20.20.380:FF:000001">
    <property type="entry name" value="Copper homeostasis protein CutC"/>
    <property type="match status" value="1"/>
</dbReference>
<dbReference type="SUPFAM" id="SSF110395">
    <property type="entry name" value="CutC-like"/>
    <property type="match status" value="1"/>
</dbReference>
<dbReference type="GO" id="GO:0005507">
    <property type="term" value="F:copper ion binding"/>
    <property type="evidence" value="ECO:0007669"/>
    <property type="project" value="TreeGrafter"/>
</dbReference>
<dbReference type="RefSeq" id="WP_166916122.1">
    <property type="nucleotide sequence ID" value="NZ_CP050253.1"/>
</dbReference>
<evidence type="ECO:0000313" key="4">
    <source>
        <dbReference type="Proteomes" id="UP000501168"/>
    </source>
</evidence>
<comment type="similarity">
    <text evidence="1 2">Belongs to the CutC family.</text>
</comment>
<accession>A0A6G9IAY0</accession>
<dbReference type="InterPro" id="IPR036822">
    <property type="entry name" value="CutC-like_dom_sf"/>
</dbReference>
<evidence type="ECO:0000313" key="3">
    <source>
        <dbReference type="EMBL" id="QIQ21373.1"/>
    </source>
</evidence>
<dbReference type="Proteomes" id="UP000501168">
    <property type="component" value="Chromosome"/>
</dbReference>
<dbReference type="FunCoup" id="A0A6G9IAY0">
    <property type="interactions" value="152"/>
</dbReference>
<dbReference type="AlphaFoldDB" id="A0A6G9IAY0"/>
<dbReference type="InParanoid" id="A0A6G9IAY0"/>
<name>A0A6G9IAY0_9GAMM</name>
<dbReference type="EMBL" id="CP050253">
    <property type="protein sequence ID" value="QIQ21373.1"/>
    <property type="molecule type" value="Genomic_DNA"/>
</dbReference>
<dbReference type="Pfam" id="PF03932">
    <property type="entry name" value="CutC"/>
    <property type="match status" value="1"/>
</dbReference>
<dbReference type="HAMAP" id="MF_00795">
    <property type="entry name" value="CutC"/>
    <property type="match status" value="1"/>
</dbReference>
<keyword evidence="2" id="KW-0963">Cytoplasm</keyword>
<protein>
    <recommendedName>
        <fullName evidence="2">PF03932 family protein CutC</fullName>
    </recommendedName>
</protein>
<evidence type="ECO:0000256" key="2">
    <source>
        <dbReference type="HAMAP-Rule" id="MF_00795"/>
    </source>
</evidence>
<gene>
    <name evidence="2 3" type="primary">cutC</name>
    <name evidence="3" type="ORF">IPMB12_06525</name>
</gene>
<keyword evidence="4" id="KW-1185">Reference proteome</keyword>
<evidence type="ECO:0000256" key="1">
    <source>
        <dbReference type="ARBA" id="ARBA00007768"/>
    </source>
</evidence>
<sequence>MPTLEICCYDIESAITAQDGGADRIELCSGRYDGGVTPSYGALIKAHKFISVPVHPIVRPRGGDFYYSQSEIATMKSDISLIKELGFKGIVLGALETDGSIDILIMRKLLALTSDLSVTFHRAFDMCRDPFTALKQLADLGIDRILTSGQQSTAEQGLPLIIELNEKTTGPRIMAGCGINSNNIKTFLDAGIKDIHSSAGKYQPSYMQYHNPNVSMSQNTQQNEYLNYQVDPDIVVAMKEQIRYTNNTLFIG</sequence>
<dbReference type="NCBIfam" id="NF008603">
    <property type="entry name" value="PRK11572.1"/>
    <property type="match status" value="1"/>
</dbReference>
<dbReference type="KEGG" id="orb:IPMB12_06525"/>
<dbReference type="InterPro" id="IPR005627">
    <property type="entry name" value="CutC-like"/>
</dbReference>
<dbReference type="PANTHER" id="PTHR12598">
    <property type="entry name" value="COPPER HOMEOSTASIS PROTEIN CUTC"/>
    <property type="match status" value="1"/>
</dbReference>
<reference evidence="3 4" key="1">
    <citation type="submission" date="2020-03" db="EMBL/GenBank/DDBJ databases">
        <title>Complete genome sequence of Orbus sp. IPMB12 (BCRC 80908).</title>
        <authorList>
            <person name="Lo W.-S."/>
            <person name="Chang T.-H."/>
            <person name="Kuo C.-H."/>
        </authorList>
    </citation>
    <scope>NUCLEOTIDE SEQUENCE [LARGE SCALE GENOMIC DNA]</scope>
    <source>
        <strain evidence="3 4">IPMB12</strain>
    </source>
</reference>
<dbReference type="Gene3D" id="3.20.20.380">
    <property type="entry name" value="Copper homeostasis (CutC) domain"/>
    <property type="match status" value="1"/>
</dbReference>
<dbReference type="PANTHER" id="PTHR12598:SF0">
    <property type="entry name" value="COPPER HOMEOSTASIS PROTEIN CUTC HOMOLOG"/>
    <property type="match status" value="1"/>
</dbReference>
<dbReference type="GO" id="GO:0005737">
    <property type="term" value="C:cytoplasm"/>
    <property type="evidence" value="ECO:0007669"/>
    <property type="project" value="UniProtKB-SubCell"/>
</dbReference>